<keyword evidence="1" id="KW-0732">Signal</keyword>
<sequence>MLRFKILASVVPLLAAAVFARNEITSVSHPCIALGDTSVELTSLFWTAGVHVAFTDDVSRATVRVQITDDADAADFAVVDDGASDEPSACQANPATRLITIAAQPVDDGPVIYLSADGPADFRVYVRSKTFTQKEAAALIVGAHGPHPLPLQAASL</sequence>
<feature type="signal peptide" evidence="1">
    <location>
        <begin position="1"/>
        <end position="20"/>
    </location>
</feature>
<evidence type="ECO:0000256" key="1">
    <source>
        <dbReference type="SAM" id="SignalP"/>
    </source>
</evidence>
<reference evidence="2 3" key="1">
    <citation type="submission" date="2019-08" db="EMBL/GenBank/DDBJ databases">
        <title>Bradyrhizobium hipponensis sp. nov., a rhizobium isolated from a Lupinus angustifolius root nodule in Tunisia.</title>
        <authorList>
            <person name="Off K."/>
            <person name="Rejili M."/>
            <person name="Mars M."/>
            <person name="Brachmann A."/>
            <person name="Marin M."/>
        </authorList>
    </citation>
    <scope>NUCLEOTIDE SEQUENCE [LARGE SCALE GENOMIC DNA]</scope>
    <source>
        <strain evidence="2 3">CTAW11</strain>
    </source>
</reference>
<evidence type="ECO:0000313" key="2">
    <source>
        <dbReference type="EMBL" id="TYL82936.1"/>
    </source>
</evidence>
<dbReference type="EMBL" id="VSSR01000032">
    <property type="protein sequence ID" value="TYL82936.1"/>
    <property type="molecule type" value="Genomic_DNA"/>
</dbReference>
<keyword evidence="3" id="KW-1185">Reference proteome</keyword>
<name>A0A5S4WL98_9BRAD</name>
<evidence type="ECO:0000313" key="3">
    <source>
        <dbReference type="Proteomes" id="UP000324853"/>
    </source>
</evidence>
<protein>
    <submittedName>
        <fullName evidence="2">Uncharacterized protein</fullName>
    </submittedName>
</protein>
<dbReference type="Proteomes" id="UP000324853">
    <property type="component" value="Unassembled WGS sequence"/>
</dbReference>
<accession>A0A5S4WL98</accession>
<dbReference type="RefSeq" id="WP_148752727.1">
    <property type="nucleotide sequence ID" value="NZ_VSSR01000032.1"/>
</dbReference>
<organism evidence="2 3">
    <name type="scientific">Bradyrhizobium cytisi</name>
    <dbReference type="NCBI Taxonomy" id="515489"/>
    <lineage>
        <taxon>Bacteria</taxon>
        <taxon>Pseudomonadati</taxon>
        <taxon>Pseudomonadota</taxon>
        <taxon>Alphaproteobacteria</taxon>
        <taxon>Hyphomicrobiales</taxon>
        <taxon>Nitrobacteraceae</taxon>
        <taxon>Bradyrhizobium</taxon>
    </lineage>
</organism>
<proteinExistence type="predicted"/>
<dbReference type="OrthoDB" id="8138752at2"/>
<gene>
    <name evidence="2" type="ORF">FXB38_20140</name>
</gene>
<feature type="chain" id="PRO_5024390959" evidence="1">
    <location>
        <begin position="21"/>
        <end position="156"/>
    </location>
</feature>
<dbReference type="AlphaFoldDB" id="A0A5S4WL98"/>
<comment type="caution">
    <text evidence="2">The sequence shown here is derived from an EMBL/GenBank/DDBJ whole genome shotgun (WGS) entry which is preliminary data.</text>
</comment>